<dbReference type="Gene3D" id="2.40.50.90">
    <property type="match status" value="1"/>
</dbReference>
<evidence type="ECO:0000313" key="11">
    <source>
        <dbReference type="Proteomes" id="UP000664081"/>
    </source>
</evidence>
<evidence type="ECO:0000313" key="7">
    <source>
        <dbReference type="EMBL" id="PTK58280.1"/>
    </source>
</evidence>
<evidence type="ECO:0000256" key="1">
    <source>
        <dbReference type="ARBA" id="ARBA00022722"/>
    </source>
</evidence>
<proteinExistence type="predicted"/>
<dbReference type="Proteomes" id="UP000254412">
    <property type="component" value="Unassembled WGS sequence"/>
</dbReference>
<dbReference type="PANTHER" id="PTHR12302">
    <property type="entry name" value="EBNA2 BINDING PROTEIN P100"/>
    <property type="match status" value="1"/>
</dbReference>
<evidence type="ECO:0000256" key="2">
    <source>
        <dbReference type="ARBA" id="ARBA00022759"/>
    </source>
</evidence>
<organism evidence="8 10">
    <name type="scientific">Staphylococcus nepalensis</name>
    <dbReference type="NCBI Taxonomy" id="214473"/>
    <lineage>
        <taxon>Bacteria</taxon>
        <taxon>Bacillati</taxon>
        <taxon>Bacillota</taxon>
        <taxon>Bacilli</taxon>
        <taxon>Bacillales</taxon>
        <taxon>Staphylococcaceae</taxon>
        <taxon>Staphylococcus</taxon>
    </lineage>
</organism>
<dbReference type="SUPFAM" id="SSF50199">
    <property type="entry name" value="Staphylococcal nuclease"/>
    <property type="match status" value="1"/>
</dbReference>
<feature type="domain" description="TNase-like" evidence="5">
    <location>
        <begin position="44"/>
        <end position="176"/>
    </location>
</feature>
<sequence length="176" mass="20015">MKSTKKITILVVSIVILGVLVFQFINGTGPFSFNDSNDASGPEQTETVHVERVVDGDTLVARSNDNEQMRVRLIGIDTPETVKPNTSVQPYGEAASGYSKAHLTDKDIHLEYDKEKEDHYGRTLAYVWLDKETLFNEELVRKGLAREKYYAPNGKYRDLFEKAEQEAKNNKENIWS</sequence>
<evidence type="ECO:0000259" key="5">
    <source>
        <dbReference type="PROSITE" id="PS50830"/>
    </source>
</evidence>
<dbReference type="Pfam" id="PF00565">
    <property type="entry name" value="SNase"/>
    <property type="match status" value="1"/>
</dbReference>
<dbReference type="GO" id="GO:1990599">
    <property type="term" value="F:3' overhang single-stranded DNA endodeoxyribonuclease activity"/>
    <property type="evidence" value="ECO:0007669"/>
    <property type="project" value="UniProtKB-EC"/>
</dbReference>
<dbReference type="EMBL" id="JAFNLT010000001">
    <property type="protein sequence ID" value="MBO1225786.1"/>
    <property type="molecule type" value="Genomic_DNA"/>
</dbReference>
<keyword evidence="4" id="KW-0472">Membrane</keyword>
<evidence type="ECO:0000256" key="4">
    <source>
        <dbReference type="SAM" id="Phobius"/>
    </source>
</evidence>
<keyword evidence="11" id="KW-1185">Reference proteome</keyword>
<keyword evidence="4" id="KW-0812">Transmembrane</keyword>
<dbReference type="InterPro" id="IPR016071">
    <property type="entry name" value="Staphylococal_nuclease_OB-fold"/>
</dbReference>
<accession>A0A291JL25</accession>
<dbReference type="CDD" id="cd00175">
    <property type="entry name" value="SNc"/>
    <property type="match status" value="1"/>
</dbReference>
<dbReference type="GeneID" id="66777012"/>
<feature type="transmembrane region" description="Helical" evidence="4">
    <location>
        <begin position="7"/>
        <end position="25"/>
    </location>
</feature>
<reference evidence="6 11" key="4">
    <citation type="submission" date="2021-03" db="EMBL/GenBank/DDBJ databases">
        <title>Staphylococci and Mammaliicocci in bats.</title>
        <authorList>
            <person name="Fountain K."/>
        </authorList>
    </citation>
    <scope>NUCLEOTIDE SEQUENCE [LARGE SCALE GENOMIC DNA]</scope>
    <source>
        <strain evidence="6 11">18_1_E_SW</strain>
    </source>
</reference>
<keyword evidence="1" id="KW-0540">Nuclease</keyword>
<dbReference type="KEGG" id="snl:BJD96_08055"/>
<dbReference type="AlphaFoldDB" id="A0A291JL25"/>
<gene>
    <name evidence="8" type="primary">nucH</name>
    <name evidence="7" type="ORF">BUZ61_09880</name>
    <name evidence="6" type="ORF">J3T88_00430</name>
    <name evidence="8" type="ORF">NCTC13834_01620</name>
</gene>
<protein>
    <submittedName>
        <fullName evidence="6 8">Thermonuclease</fullName>
        <ecNumber evidence="8">3.1.31.1</ecNumber>
    </submittedName>
</protein>
<dbReference type="SMART" id="SM00318">
    <property type="entry name" value="SNc"/>
    <property type="match status" value="1"/>
</dbReference>
<reference evidence="7" key="2">
    <citation type="submission" date="2018-03" db="EMBL/GenBank/DDBJ databases">
        <authorList>
            <person name="Keele B.F."/>
        </authorList>
    </citation>
    <scope>NUCLEOTIDE SEQUENCE</scope>
    <source>
        <strain evidence="7">SNUC 4337</strain>
    </source>
</reference>
<keyword evidence="2" id="KW-0255">Endonuclease</keyword>
<keyword evidence="4" id="KW-1133">Transmembrane helix</keyword>
<keyword evidence="3 8" id="KW-0378">Hydrolase</keyword>
<reference evidence="7 9" key="1">
    <citation type="journal article" date="2016" name="Front. Microbiol.">
        <title>Comprehensive Phylogenetic Analysis of Bovine Non-aureus Staphylococci Species Based on Whole-Genome Sequencing.</title>
        <authorList>
            <person name="Naushad S."/>
            <person name="Barkema H.W."/>
            <person name="Luby C."/>
            <person name="Condas L.A."/>
            <person name="Nobrega D.B."/>
            <person name="Carson D.A."/>
            <person name="De Buck J."/>
        </authorList>
    </citation>
    <scope>NUCLEOTIDE SEQUENCE [LARGE SCALE GENOMIC DNA]</scope>
    <source>
        <strain evidence="7 9">SNUC 4337</strain>
    </source>
</reference>
<evidence type="ECO:0000313" key="9">
    <source>
        <dbReference type="Proteomes" id="UP000240400"/>
    </source>
</evidence>
<evidence type="ECO:0000313" key="6">
    <source>
        <dbReference type="EMBL" id="MBO1225786.1"/>
    </source>
</evidence>
<dbReference type="NCBIfam" id="NF047694">
    <property type="entry name" value="TnucaseNucIStaph"/>
    <property type="match status" value="1"/>
</dbReference>
<evidence type="ECO:0000313" key="10">
    <source>
        <dbReference type="Proteomes" id="UP000254412"/>
    </source>
</evidence>
<evidence type="ECO:0000313" key="8">
    <source>
        <dbReference type="EMBL" id="SUM55257.1"/>
    </source>
</evidence>
<evidence type="ECO:0000256" key="3">
    <source>
        <dbReference type="ARBA" id="ARBA00022801"/>
    </source>
</evidence>
<dbReference type="Proteomes" id="UP000664081">
    <property type="component" value="Unassembled WGS sequence"/>
</dbReference>
<dbReference type="EC" id="3.1.31.1" evidence="8"/>
<dbReference type="RefSeq" id="WP_096809975.1">
    <property type="nucleotide sequence ID" value="NZ_BMCF01000004.1"/>
</dbReference>
<dbReference type="OrthoDB" id="4376109at2"/>
<dbReference type="EMBL" id="UHDS01000001">
    <property type="protein sequence ID" value="SUM55257.1"/>
    <property type="molecule type" value="Genomic_DNA"/>
</dbReference>
<dbReference type="EMBL" id="PZHR01000056">
    <property type="protein sequence ID" value="PTK58280.1"/>
    <property type="molecule type" value="Genomic_DNA"/>
</dbReference>
<name>A0A291JL25_9STAP</name>
<dbReference type="PROSITE" id="PS50830">
    <property type="entry name" value="TNASE_3"/>
    <property type="match status" value="1"/>
</dbReference>
<dbReference type="InterPro" id="IPR035437">
    <property type="entry name" value="SNase_OB-fold_sf"/>
</dbReference>
<dbReference type="Proteomes" id="UP000240400">
    <property type="component" value="Unassembled WGS sequence"/>
</dbReference>
<reference evidence="8 10" key="3">
    <citation type="submission" date="2018-06" db="EMBL/GenBank/DDBJ databases">
        <authorList>
            <consortium name="Pathogen Informatics"/>
            <person name="Doyle S."/>
        </authorList>
    </citation>
    <scope>NUCLEOTIDE SEQUENCE [LARGE SCALE GENOMIC DNA]</scope>
    <source>
        <strain evidence="8 10">NCTC13834</strain>
    </source>
</reference>
<dbReference type="PANTHER" id="PTHR12302:SF3">
    <property type="entry name" value="SERINE_THREONINE-PROTEIN KINASE 31"/>
    <property type="match status" value="1"/>
</dbReference>